<evidence type="ECO:0000313" key="2">
    <source>
        <dbReference type="Proteomes" id="UP000756132"/>
    </source>
</evidence>
<accession>A0A9Q8UVG7</accession>
<reference evidence="1" key="2">
    <citation type="journal article" date="2022" name="Microb. Genom.">
        <title>A chromosome-scale genome assembly of the tomato pathogen Cladosporium fulvum reveals a compartmentalized genome architecture and the presence of a dispensable chromosome.</title>
        <authorList>
            <person name="Zaccaron A.Z."/>
            <person name="Chen L.H."/>
            <person name="Samaras A."/>
            <person name="Stergiopoulos I."/>
        </authorList>
    </citation>
    <scope>NUCLEOTIDE SEQUENCE</scope>
    <source>
        <strain evidence="1">Race5_Kim</strain>
    </source>
</reference>
<dbReference type="Proteomes" id="UP000756132">
    <property type="component" value="Chromosome 11"/>
</dbReference>
<dbReference type="EMBL" id="CP090173">
    <property type="protein sequence ID" value="UJO23979.1"/>
    <property type="molecule type" value="Genomic_DNA"/>
</dbReference>
<dbReference type="AlphaFoldDB" id="A0A9Q8UVG7"/>
<dbReference type="OrthoDB" id="4630416at2759"/>
<name>A0A9Q8UVG7_PASFU</name>
<dbReference type="KEGG" id="ffu:CLAFUR5_12528"/>
<sequence>MAGPPRSTMNLTELQSSLDSLYRHDEVFDPDVDDFIPRDSKVAIQHGQRQRPRTYWRAQCSMRGLSDQGTIQDMQARLRSRKQDADASLRQAQSKIEKIDVPNQAWKLVDQRLETEKKASQQTHKKHASISRVIAKTSSTQDFDITGDWTISSKLQDHPACPQNHTMTMTIMFDLDCPPIINKRGNVFPQYWARFDFGIVRGVMRMSKNKPWALEGPVREDIQRQGWVYRWRGHGITNDAQDSEKKLYRIIFSPDGKEMYGKFSSAETSLVSFSGRKAESGMAKAREEGSQADWDAFRKPALRR</sequence>
<organism evidence="1 2">
    <name type="scientific">Passalora fulva</name>
    <name type="common">Tomato leaf mold</name>
    <name type="synonym">Cladosporium fulvum</name>
    <dbReference type="NCBI Taxonomy" id="5499"/>
    <lineage>
        <taxon>Eukaryota</taxon>
        <taxon>Fungi</taxon>
        <taxon>Dikarya</taxon>
        <taxon>Ascomycota</taxon>
        <taxon>Pezizomycotina</taxon>
        <taxon>Dothideomycetes</taxon>
        <taxon>Dothideomycetidae</taxon>
        <taxon>Mycosphaerellales</taxon>
        <taxon>Mycosphaerellaceae</taxon>
        <taxon>Fulvia</taxon>
    </lineage>
</organism>
<reference evidence="1" key="1">
    <citation type="submission" date="2021-12" db="EMBL/GenBank/DDBJ databases">
        <authorList>
            <person name="Zaccaron A."/>
            <person name="Stergiopoulos I."/>
        </authorList>
    </citation>
    <scope>NUCLEOTIDE SEQUENCE</scope>
    <source>
        <strain evidence="1">Race5_Kim</strain>
    </source>
</reference>
<gene>
    <name evidence="1" type="ORF">CLAFUR5_12528</name>
</gene>
<dbReference type="GeneID" id="71992406"/>
<protein>
    <submittedName>
        <fullName evidence="1">Uncharacterized protein</fullName>
    </submittedName>
</protein>
<evidence type="ECO:0000313" key="1">
    <source>
        <dbReference type="EMBL" id="UJO23979.1"/>
    </source>
</evidence>
<proteinExistence type="predicted"/>
<dbReference type="RefSeq" id="XP_047768345.1">
    <property type="nucleotide sequence ID" value="XM_047911676.1"/>
</dbReference>
<keyword evidence="2" id="KW-1185">Reference proteome</keyword>